<accession>A0AAD6U0M6</accession>
<dbReference type="Proteomes" id="UP001222325">
    <property type="component" value="Unassembled WGS sequence"/>
</dbReference>
<gene>
    <name evidence="2" type="ORF">B0H15DRAFT_478609</name>
</gene>
<reference evidence="2" key="1">
    <citation type="submission" date="2023-03" db="EMBL/GenBank/DDBJ databases">
        <title>Massive genome expansion in bonnet fungi (Mycena s.s.) driven by repeated elements and novel gene families across ecological guilds.</title>
        <authorList>
            <consortium name="Lawrence Berkeley National Laboratory"/>
            <person name="Harder C.B."/>
            <person name="Miyauchi S."/>
            <person name="Viragh M."/>
            <person name="Kuo A."/>
            <person name="Thoen E."/>
            <person name="Andreopoulos B."/>
            <person name="Lu D."/>
            <person name="Skrede I."/>
            <person name="Drula E."/>
            <person name="Henrissat B."/>
            <person name="Morin E."/>
            <person name="Kohler A."/>
            <person name="Barry K."/>
            <person name="LaButti K."/>
            <person name="Morin E."/>
            <person name="Salamov A."/>
            <person name="Lipzen A."/>
            <person name="Mereny Z."/>
            <person name="Hegedus B."/>
            <person name="Baldrian P."/>
            <person name="Stursova M."/>
            <person name="Weitz H."/>
            <person name="Taylor A."/>
            <person name="Grigoriev I.V."/>
            <person name="Nagy L.G."/>
            <person name="Martin F."/>
            <person name="Kauserud H."/>
        </authorList>
    </citation>
    <scope>NUCLEOTIDE SEQUENCE</scope>
    <source>
        <strain evidence="2">CBHHK173m</strain>
    </source>
</reference>
<evidence type="ECO:0000313" key="3">
    <source>
        <dbReference type="Proteomes" id="UP001222325"/>
    </source>
</evidence>
<feature type="region of interest" description="Disordered" evidence="1">
    <location>
        <begin position="71"/>
        <end position="162"/>
    </location>
</feature>
<keyword evidence="3" id="KW-1185">Reference proteome</keyword>
<evidence type="ECO:0000256" key="1">
    <source>
        <dbReference type="SAM" id="MobiDB-lite"/>
    </source>
</evidence>
<dbReference type="AlphaFoldDB" id="A0AAD6U0M6"/>
<name>A0AAD6U0M6_9AGAR</name>
<protein>
    <submittedName>
        <fullName evidence="2">Uncharacterized protein</fullName>
    </submittedName>
</protein>
<feature type="region of interest" description="Disordered" evidence="1">
    <location>
        <begin position="23"/>
        <end position="58"/>
    </location>
</feature>
<dbReference type="EMBL" id="JARJCN010000053">
    <property type="protein sequence ID" value="KAJ7080790.1"/>
    <property type="molecule type" value="Genomic_DNA"/>
</dbReference>
<sequence>MYAHLAQPAPPAVRRARCFAIASHPAGPRSRTAQSAGSSTIRSTGQLRTSRPQVPLASVPAHLAPAPLVFVSVPTHPAPPRAPRSALPESRGAAAKSARYSTRRDDVRTDGGTSPESRVPRNAPTSQVGARSPLPARNSPPALVLGRLPKTASAAIESARYS</sequence>
<organism evidence="2 3">
    <name type="scientific">Mycena belliarum</name>
    <dbReference type="NCBI Taxonomy" id="1033014"/>
    <lineage>
        <taxon>Eukaryota</taxon>
        <taxon>Fungi</taxon>
        <taxon>Dikarya</taxon>
        <taxon>Basidiomycota</taxon>
        <taxon>Agaricomycotina</taxon>
        <taxon>Agaricomycetes</taxon>
        <taxon>Agaricomycetidae</taxon>
        <taxon>Agaricales</taxon>
        <taxon>Marasmiineae</taxon>
        <taxon>Mycenaceae</taxon>
        <taxon>Mycena</taxon>
    </lineage>
</organism>
<evidence type="ECO:0000313" key="2">
    <source>
        <dbReference type="EMBL" id="KAJ7080790.1"/>
    </source>
</evidence>
<comment type="caution">
    <text evidence="2">The sequence shown here is derived from an EMBL/GenBank/DDBJ whole genome shotgun (WGS) entry which is preliminary data.</text>
</comment>
<proteinExistence type="predicted"/>
<feature type="compositionally biased region" description="Polar residues" evidence="1">
    <location>
        <begin position="31"/>
        <end position="52"/>
    </location>
</feature>